<feature type="domain" description="RING-type" evidence="1">
    <location>
        <begin position="3"/>
        <end position="49"/>
    </location>
</feature>
<name>A0A6C0F8F2_9ZZZZ</name>
<evidence type="ECO:0000259" key="1">
    <source>
        <dbReference type="PROSITE" id="PS50089"/>
    </source>
</evidence>
<evidence type="ECO:0000313" key="2">
    <source>
        <dbReference type="EMBL" id="QHT36849.1"/>
    </source>
</evidence>
<dbReference type="InterPro" id="IPR013083">
    <property type="entry name" value="Znf_RING/FYVE/PHD"/>
</dbReference>
<dbReference type="SUPFAM" id="SSF57850">
    <property type="entry name" value="RING/U-box"/>
    <property type="match status" value="1"/>
</dbReference>
<sequence>MDCSICLNTLKSTDKQFTTPCNHTFHWKCFYEYALKSRGTLFVPCPLCRQINNQFPDFGSEKENLLSLITHPRERCCAKTKRGTRCQKKAHPFNRGMCRIHSPEILPEERYPLYNDYLKYMLDCTNTWRTKVYMMDIAKQLLISRPEIQKITDFHHLFLEFFHICRMNGTVDPNSCIIGHPKDMYEFLNIDPPKLQWIQDMCNYKIQ</sequence>
<protein>
    <recommendedName>
        <fullName evidence="1">RING-type domain-containing protein</fullName>
    </recommendedName>
</protein>
<dbReference type="InterPro" id="IPR001841">
    <property type="entry name" value="Znf_RING"/>
</dbReference>
<proteinExistence type="predicted"/>
<accession>A0A6C0F8F2</accession>
<dbReference type="EMBL" id="MN738786">
    <property type="protein sequence ID" value="QHT36849.1"/>
    <property type="molecule type" value="Genomic_DNA"/>
</dbReference>
<dbReference type="Gene3D" id="3.30.40.10">
    <property type="entry name" value="Zinc/RING finger domain, C3HC4 (zinc finger)"/>
    <property type="match status" value="1"/>
</dbReference>
<organism evidence="2">
    <name type="scientific">viral metagenome</name>
    <dbReference type="NCBI Taxonomy" id="1070528"/>
    <lineage>
        <taxon>unclassified sequences</taxon>
        <taxon>metagenomes</taxon>
        <taxon>organismal metagenomes</taxon>
    </lineage>
</organism>
<dbReference type="SMART" id="SM00184">
    <property type="entry name" value="RING"/>
    <property type="match status" value="1"/>
</dbReference>
<dbReference type="AlphaFoldDB" id="A0A6C0F8F2"/>
<reference evidence="2" key="1">
    <citation type="journal article" date="2020" name="Nature">
        <title>Giant virus diversity and host interactions through global metagenomics.</title>
        <authorList>
            <person name="Schulz F."/>
            <person name="Roux S."/>
            <person name="Paez-Espino D."/>
            <person name="Jungbluth S."/>
            <person name="Walsh D.A."/>
            <person name="Denef V.J."/>
            <person name="McMahon K.D."/>
            <person name="Konstantinidis K.T."/>
            <person name="Eloe-Fadrosh E.A."/>
            <person name="Kyrpides N.C."/>
            <person name="Woyke T."/>
        </authorList>
    </citation>
    <scope>NUCLEOTIDE SEQUENCE</scope>
    <source>
        <strain evidence="2">GVMAG-S-ERX555967-130</strain>
    </source>
</reference>
<dbReference type="PROSITE" id="PS50089">
    <property type="entry name" value="ZF_RING_2"/>
    <property type="match status" value="1"/>
</dbReference>
<dbReference type="CDD" id="cd16448">
    <property type="entry name" value="RING-H2"/>
    <property type="match status" value="1"/>
</dbReference>
<dbReference type="Pfam" id="PF13639">
    <property type="entry name" value="zf-RING_2"/>
    <property type="match status" value="1"/>
</dbReference>